<comment type="similarity">
    <text evidence="5">Belongs to the TDD superfamily. DTWD2 family.</text>
</comment>
<protein>
    <recommendedName>
        <fullName evidence="1">tRNA-uridine aminocarboxypropyltransferase</fullName>
        <ecNumber evidence="1">2.5.1.25</ecNumber>
    </recommendedName>
</protein>
<keyword evidence="4" id="KW-0819">tRNA processing</keyword>
<dbReference type="InterPro" id="IPR039262">
    <property type="entry name" value="DTWD2/TAPT"/>
</dbReference>
<dbReference type="InterPro" id="IPR005636">
    <property type="entry name" value="DTW"/>
</dbReference>
<dbReference type="PANTHER" id="PTHR21392:SF0">
    <property type="entry name" value="TRNA-URIDINE AMINOCARBOXYPROPYLTRANSFERASE 2"/>
    <property type="match status" value="1"/>
</dbReference>
<evidence type="ECO:0000256" key="3">
    <source>
        <dbReference type="ARBA" id="ARBA00022691"/>
    </source>
</evidence>
<evidence type="ECO:0000256" key="1">
    <source>
        <dbReference type="ARBA" id="ARBA00012386"/>
    </source>
</evidence>
<dbReference type="STRING" id="319224.Sputcn32_1919"/>
<reference evidence="7" key="1">
    <citation type="submission" date="2007-04" db="EMBL/GenBank/DDBJ databases">
        <title>Complete sequence of Shewanella putrefaciens CN-32.</title>
        <authorList>
            <consortium name="US DOE Joint Genome Institute"/>
            <person name="Copeland A."/>
            <person name="Lucas S."/>
            <person name="Lapidus A."/>
            <person name="Barry K."/>
            <person name="Detter J.C."/>
            <person name="Glavina del Rio T."/>
            <person name="Hammon N."/>
            <person name="Israni S."/>
            <person name="Dalin E."/>
            <person name="Tice H."/>
            <person name="Pitluck S."/>
            <person name="Chain P."/>
            <person name="Malfatti S."/>
            <person name="Shin M."/>
            <person name="Vergez L."/>
            <person name="Schmutz J."/>
            <person name="Larimer F."/>
            <person name="Land M."/>
            <person name="Hauser L."/>
            <person name="Kyrpides N."/>
            <person name="Mikhailova N."/>
            <person name="Romine M.F."/>
            <person name="Fredrickson J."/>
            <person name="Tiedje J."/>
            <person name="Richardson P."/>
        </authorList>
    </citation>
    <scope>NUCLEOTIDE SEQUENCE [LARGE SCALE GENOMIC DNA]</scope>
    <source>
        <strain evidence="7">CN-32</strain>
    </source>
</reference>
<evidence type="ECO:0000256" key="2">
    <source>
        <dbReference type="ARBA" id="ARBA00022679"/>
    </source>
</evidence>
<proteinExistence type="inferred from homology"/>
<dbReference type="Pfam" id="PF03942">
    <property type="entry name" value="DTW"/>
    <property type="match status" value="1"/>
</dbReference>
<dbReference type="HOGENOM" id="CLU_066458_1_1_6"/>
<dbReference type="PANTHER" id="PTHR21392">
    <property type="entry name" value="TRNA-URIDINE AMINOCARBOXYPROPYLTRANSFERASE 2"/>
    <property type="match status" value="1"/>
</dbReference>
<evidence type="ECO:0000259" key="6">
    <source>
        <dbReference type="SMART" id="SM01144"/>
    </source>
</evidence>
<sequence>MTVQIILLTHERELVRANNTGRLAITAFPESVIRIPWSRTAPDPALVAALASQEAKLLFPAASEKNLKQDMLIKPALTRPKQIVILDGTWQEARKMLRQSSYLKSAARIALPYKESGSTFVLRRNQLEGGLCTAECIIALWQQVGYENQATQLMSLFTALNNLN</sequence>
<dbReference type="EC" id="2.5.1.25" evidence="1"/>
<dbReference type="KEGG" id="spc:Sputcn32_1919"/>
<evidence type="ECO:0000256" key="4">
    <source>
        <dbReference type="ARBA" id="ARBA00022694"/>
    </source>
</evidence>
<dbReference type="eggNOG" id="COG3148">
    <property type="taxonomic scope" value="Bacteria"/>
</dbReference>
<accession>A4Y6Q9</accession>
<organism evidence="7">
    <name type="scientific">Shewanella putrefaciens (strain CN-32 / ATCC BAA-453)</name>
    <dbReference type="NCBI Taxonomy" id="319224"/>
    <lineage>
        <taxon>Bacteria</taxon>
        <taxon>Pseudomonadati</taxon>
        <taxon>Pseudomonadota</taxon>
        <taxon>Gammaproteobacteria</taxon>
        <taxon>Alteromonadales</taxon>
        <taxon>Shewanellaceae</taxon>
        <taxon>Shewanella</taxon>
    </lineage>
</organism>
<feature type="domain" description="DTW" evidence="6">
    <location>
        <begin position="1"/>
        <end position="164"/>
    </location>
</feature>
<dbReference type="GO" id="GO:0016432">
    <property type="term" value="F:tRNA-uridine aminocarboxypropyltransferase activity"/>
    <property type="evidence" value="ECO:0007669"/>
    <property type="project" value="UniProtKB-EC"/>
</dbReference>
<evidence type="ECO:0000256" key="5">
    <source>
        <dbReference type="ARBA" id="ARBA00034489"/>
    </source>
</evidence>
<dbReference type="EMBL" id="CP000681">
    <property type="protein sequence ID" value="ABP75642.1"/>
    <property type="molecule type" value="Genomic_DNA"/>
</dbReference>
<dbReference type="GO" id="GO:0008033">
    <property type="term" value="P:tRNA processing"/>
    <property type="evidence" value="ECO:0007669"/>
    <property type="project" value="UniProtKB-KW"/>
</dbReference>
<evidence type="ECO:0000313" key="7">
    <source>
        <dbReference type="EMBL" id="ABP75642.1"/>
    </source>
</evidence>
<name>A4Y6Q9_SHEPC</name>
<keyword evidence="3" id="KW-0949">S-adenosyl-L-methionine</keyword>
<keyword evidence="2" id="KW-0808">Transferase</keyword>
<dbReference type="SMART" id="SM01144">
    <property type="entry name" value="DTW"/>
    <property type="match status" value="1"/>
</dbReference>
<dbReference type="AlphaFoldDB" id="A4Y6Q9"/>
<gene>
    <name evidence="7" type="ordered locus">Sputcn32_1919</name>
</gene>